<dbReference type="Gene3D" id="3.40.50.2000">
    <property type="entry name" value="Glycogen Phosphorylase B"/>
    <property type="match status" value="1"/>
</dbReference>
<dbReference type="PANTHER" id="PTHR43174:SF3">
    <property type="entry name" value="UDP-N-ACETYLGLUCOSAMINE 2-EPIMERASE"/>
    <property type="match status" value="1"/>
</dbReference>
<proteinExistence type="predicted"/>
<organism evidence="2">
    <name type="scientific">marine sediment metagenome</name>
    <dbReference type="NCBI Taxonomy" id="412755"/>
    <lineage>
        <taxon>unclassified sequences</taxon>
        <taxon>metagenomes</taxon>
        <taxon>ecological metagenomes</taxon>
    </lineage>
</organism>
<dbReference type="Pfam" id="PF02350">
    <property type="entry name" value="Epimerase_2"/>
    <property type="match status" value="1"/>
</dbReference>
<dbReference type="InterPro" id="IPR020004">
    <property type="entry name" value="UDP-GlcNAc_Epase"/>
</dbReference>
<dbReference type="InterPro" id="IPR003331">
    <property type="entry name" value="UDP_GlcNAc_Epimerase_2_dom"/>
</dbReference>
<dbReference type="NCBIfam" id="TIGR03568">
    <property type="entry name" value="NeuC_NnaA"/>
    <property type="match status" value="1"/>
</dbReference>
<feature type="non-terminal residue" evidence="2">
    <location>
        <position position="255"/>
    </location>
</feature>
<dbReference type="AlphaFoldDB" id="X1H3V2"/>
<evidence type="ECO:0000313" key="2">
    <source>
        <dbReference type="EMBL" id="GAH48514.1"/>
    </source>
</evidence>
<evidence type="ECO:0000259" key="1">
    <source>
        <dbReference type="Pfam" id="PF02350"/>
    </source>
</evidence>
<name>X1H3V2_9ZZZZ</name>
<dbReference type="InterPro" id="IPR029767">
    <property type="entry name" value="WecB-like"/>
</dbReference>
<feature type="domain" description="UDP-N-acetylglucosamine 2-epimerase" evidence="1">
    <location>
        <begin position="29"/>
        <end position="254"/>
    </location>
</feature>
<dbReference type="EMBL" id="BARU01023003">
    <property type="protein sequence ID" value="GAH48514.1"/>
    <property type="molecule type" value="Genomic_DNA"/>
</dbReference>
<dbReference type="PANTHER" id="PTHR43174">
    <property type="entry name" value="UDP-N-ACETYLGLUCOSAMINE 2-EPIMERASE"/>
    <property type="match status" value="1"/>
</dbReference>
<protein>
    <recommendedName>
        <fullName evidence="1">UDP-N-acetylglucosamine 2-epimerase domain-containing protein</fullName>
    </recommendedName>
</protein>
<gene>
    <name evidence="2" type="ORF">S03H2_37369</name>
</gene>
<sequence>METFGMRKLKIAVLTGTRAEYGILRPILKKVDAHPKLELILIVTGMHLSDEFGYTVDRIKKDGFEIDAEIATLNVVDTGHGMARYIGKTIIELSNVLNDLNPDVLFLLGDRAEMLAGAIAAACANILLAHIHSGESSGSIDQSFRHAISKLSHLFFVATEDSRDNLLAIGEEKKRIFIVGAPGLDGILENLHSPEYMAKKYNLDLSKPVILLVQHPVVTETEAASQIRKTLNAIAQLKIHTIVIYPNADAGGRKM</sequence>
<accession>X1H3V2</accession>
<reference evidence="2" key="1">
    <citation type="journal article" date="2014" name="Front. Microbiol.">
        <title>High frequency of phylogenetically diverse reductive dehalogenase-homologous genes in deep subseafloor sedimentary metagenomes.</title>
        <authorList>
            <person name="Kawai M."/>
            <person name="Futagami T."/>
            <person name="Toyoda A."/>
            <person name="Takaki Y."/>
            <person name="Nishi S."/>
            <person name="Hori S."/>
            <person name="Arai W."/>
            <person name="Tsubouchi T."/>
            <person name="Morono Y."/>
            <person name="Uchiyama I."/>
            <person name="Ito T."/>
            <person name="Fujiyama A."/>
            <person name="Inagaki F."/>
            <person name="Takami H."/>
        </authorList>
    </citation>
    <scope>NUCLEOTIDE SEQUENCE</scope>
    <source>
        <strain evidence="2">Expedition CK06-06</strain>
    </source>
</reference>
<dbReference type="GO" id="GO:0006047">
    <property type="term" value="P:UDP-N-acetylglucosamine metabolic process"/>
    <property type="evidence" value="ECO:0007669"/>
    <property type="project" value="InterPro"/>
</dbReference>
<dbReference type="SUPFAM" id="SSF53756">
    <property type="entry name" value="UDP-Glycosyltransferase/glycogen phosphorylase"/>
    <property type="match status" value="1"/>
</dbReference>
<dbReference type="GO" id="GO:0004553">
    <property type="term" value="F:hydrolase activity, hydrolyzing O-glycosyl compounds"/>
    <property type="evidence" value="ECO:0007669"/>
    <property type="project" value="InterPro"/>
</dbReference>
<comment type="caution">
    <text evidence="2">The sequence shown here is derived from an EMBL/GenBank/DDBJ whole genome shotgun (WGS) entry which is preliminary data.</text>
</comment>